<keyword evidence="2" id="KW-1185">Reference proteome</keyword>
<dbReference type="EMBL" id="LR792684">
    <property type="protein sequence ID" value="CAB3395621.1"/>
    <property type="molecule type" value="Genomic_DNA"/>
</dbReference>
<reference evidence="1" key="1">
    <citation type="submission" date="2020-04" db="EMBL/GenBank/DDBJ databases">
        <authorList>
            <person name="Hogendoorn C."/>
        </authorList>
    </citation>
    <scope>NUCLEOTIDE SEQUENCE</scope>
    <source>
        <strain evidence="1">FAVT5</strain>
    </source>
</reference>
<evidence type="ECO:0000313" key="2">
    <source>
        <dbReference type="Proteomes" id="UP000501793"/>
    </source>
</evidence>
<proteinExistence type="predicted"/>
<dbReference type="Proteomes" id="UP000501793">
    <property type="component" value="Chromosome"/>
</dbReference>
<accession>A0ACA8ZE34</accession>
<sequence length="77" mass="8825">MYPVVFMFAASFAMAFTQWLAALIPDAPVHSTLILRAPFDVLPVQEFLARSHYPSRENYAFTRPTWLTSLSMLWSTV</sequence>
<protein>
    <submittedName>
        <fullName evidence="1">Uncharacterized protein</fullName>
    </submittedName>
</protein>
<name>A0ACA8ZE34_9BACL</name>
<organism evidence="1 2">
    <name type="scientific">Kyrpidia spormannii</name>
    <dbReference type="NCBI Taxonomy" id="2055160"/>
    <lineage>
        <taxon>Bacteria</taxon>
        <taxon>Bacillati</taxon>
        <taxon>Bacillota</taxon>
        <taxon>Bacilli</taxon>
        <taxon>Bacillales</taxon>
        <taxon>Alicyclobacillaceae</taxon>
        <taxon>Kyrpidia</taxon>
    </lineage>
</organism>
<evidence type="ECO:0000313" key="1">
    <source>
        <dbReference type="EMBL" id="CAB3395621.1"/>
    </source>
</evidence>
<gene>
    <name evidence="1" type="ORF">FAVT5_3479</name>
</gene>